<dbReference type="EMBL" id="DVOF01000106">
    <property type="protein sequence ID" value="HIV02630.1"/>
    <property type="molecule type" value="Genomic_DNA"/>
</dbReference>
<dbReference type="Proteomes" id="UP000886743">
    <property type="component" value="Unassembled WGS sequence"/>
</dbReference>
<feature type="domain" description="Spore germination GerAC-like C-terminal" evidence="9">
    <location>
        <begin position="201"/>
        <end position="353"/>
    </location>
</feature>
<keyword evidence="3" id="KW-0309">Germination</keyword>
<dbReference type="InterPro" id="IPR057336">
    <property type="entry name" value="GerAC_N"/>
</dbReference>
<name>A0A9D1NGU8_9FIRM</name>
<dbReference type="GO" id="GO:0016020">
    <property type="term" value="C:membrane"/>
    <property type="evidence" value="ECO:0007669"/>
    <property type="project" value="UniProtKB-SubCell"/>
</dbReference>
<evidence type="ECO:0000256" key="8">
    <source>
        <dbReference type="SAM" id="SignalP"/>
    </source>
</evidence>
<gene>
    <name evidence="11" type="ORF">IAC74_03580</name>
</gene>
<keyword evidence="6" id="KW-0564">Palmitate</keyword>
<comment type="subcellular location">
    <subcellularLocation>
        <location evidence="1">Membrane</location>
        <topology evidence="1">Lipid-anchor</topology>
    </subcellularLocation>
</comment>
<organism evidence="11 12">
    <name type="scientific">Candidatus Aphodoplasma excrementigallinarum</name>
    <dbReference type="NCBI Taxonomy" id="2840673"/>
    <lineage>
        <taxon>Bacteria</taxon>
        <taxon>Bacillati</taxon>
        <taxon>Bacillota</taxon>
        <taxon>Clostridia</taxon>
        <taxon>Eubacteriales</taxon>
        <taxon>Candidatus Aphodoplasma</taxon>
    </lineage>
</organism>
<evidence type="ECO:0000256" key="7">
    <source>
        <dbReference type="ARBA" id="ARBA00023288"/>
    </source>
</evidence>
<keyword evidence="4 8" id="KW-0732">Signal</keyword>
<comment type="caution">
    <text evidence="11">The sequence shown here is derived from an EMBL/GenBank/DDBJ whole genome shotgun (WGS) entry which is preliminary data.</text>
</comment>
<proteinExistence type="inferred from homology"/>
<reference evidence="11" key="1">
    <citation type="submission" date="2020-10" db="EMBL/GenBank/DDBJ databases">
        <authorList>
            <person name="Gilroy R."/>
        </authorList>
    </citation>
    <scope>NUCLEOTIDE SEQUENCE</scope>
    <source>
        <strain evidence="11">4920</strain>
    </source>
</reference>
<dbReference type="PANTHER" id="PTHR35789">
    <property type="entry name" value="SPORE GERMINATION PROTEIN B3"/>
    <property type="match status" value="1"/>
</dbReference>
<dbReference type="Gene3D" id="3.30.300.210">
    <property type="entry name" value="Nutrient germinant receptor protein C, domain 3"/>
    <property type="match status" value="1"/>
</dbReference>
<dbReference type="GO" id="GO:0009847">
    <property type="term" value="P:spore germination"/>
    <property type="evidence" value="ECO:0007669"/>
    <property type="project" value="InterPro"/>
</dbReference>
<dbReference type="InterPro" id="IPR046953">
    <property type="entry name" value="Spore_GerAC-like_C"/>
</dbReference>
<dbReference type="Pfam" id="PF25198">
    <property type="entry name" value="Spore_GerAC_N"/>
    <property type="match status" value="1"/>
</dbReference>
<evidence type="ECO:0000313" key="12">
    <source>
        <dbReference type="Proteomes" id="UP000886743"/>
    </source>
</evidence>
<evidence type="ECO:0000259" key="10">
    <source>
        <dbReference type="Pfam" id="PF25198"/>
    </source>
</evidence>
<keyword evidence="5" id="KW-0472">Membrane</keyword>
<keyword evidence="7" id="KW-0449">Lipoprotein</keyword>
<feature type="domain" description="Spore germination protein N-terminal" evidence="10">
    <location>
        <begin position="24"/>
        <end position="192"/>
    </location>
</feature>
<protein>
    <recommendedName>
        <fullName evidence="13">Germination protein, Ger(X)C family</fullName>
    </recommendedName>
</protein>
<reference evidence="11" key="2">
    <citation type="journal article" date="2021" name="PeerJ">
        <title>Extensive microbial diversity within the chicken gut microbiome revealed by metagenomics and culture.</title>
        <authorList>
            <person name="Gilroy R."/>
            <person name="Ravi A."/>
            <person name="Getino M."/>
            <person name="Pursley I."/>
            <person name="Horton D.L."/>
            <person name="Alikhan N.F."/>
            <person name="Baker D."/>
            <person name="Gharbi K."/>
            <person name="Hall N."/>
            <person name="Watson M."/>
            <person name="Adriaenssens E.M."/>
            <person name="Foster-Nyarko E."/>
            <person name="Jarju S."/>
            <person name="Secka A."/>
            <person name="Antonio M."/>
            <person name="Oren A."/>
            <person name="Chaudhuri R.R."/>
            <person name="La Ragione R."/>
            <person name="Hildebrand F."/>
            <person name="Pallen M.J."/>
        </authorList>
    </citation>
    <scope>NUCLEOTIDE SEQUENCE</scope>
    <source>
        <strain evidence="11">4920</strain>
    </source>
</reference>
<dbReference type="AlphaFoldDB" id="A0A9D1NGU8"/>
<evidence type="ECO:0008006" key="13">
    <source>
        <dbReference type="Google" id="ProtNLM"/>
    </source>
</evidence>
<dbReference type="PANTHER" id="PTHR35789:SF1">
    <property type="entry name" value="SPORE GERMINATION PROTEIN B3"/>
    <property type="match status" value="1"/>
</dbReference>
<evidence type="ECO:0000256" key="3">
    <source>
        <dbReference type="ARBA" id="ARBA00022544"/>
    </source>
</evidence>
<evidence type="ECO:0000256" key="6">
    <source>
        <dbReference type="ARBA" id="ARBA00023139"/>
    </source>
</evidence>
<feature type="chain" id="PRO_5039700412" description="Germination protein, Ger(X)C family" evidence="8">
    <location>
        <begin position="25"/>
        <end position="368"/>
    </location>
</feature>
<evidence type="ECO:0000313" key="11">
    <source>
        <dbReference type="EMBL" id="HIV02630.1"/>
    </source>
</evidence>
<dbReference type="InterPro" id="IPR038501">
    <property type="entry name" value="Spore_GerAC_C_sf"/>
</dbReference>
<accession>A0A9D1NGU8</accession>
<feature type="signal peptide" evidence="8">
    <location>
        <begin position="1"/>
        <end position="24"/>
    </location>
</feature>
<evidence type="ECO:0000259" key="9">
    <source>
        <dbReference type="Pfam" id="PF05504"/>
    </source>
</evidence>
<evidence type="ECO:0000256" key="1">
    <source>
        <dbReference type="ARBA" id="ARBA00004635"/>
    </source>
</evidence>
<dbReference type="Pfam" id="PF05504">
    <property type="entry name" value="Spore_GerAC"/>
    <property type="match status" value="1"/>
</dbReference>
<evidence type="ECO:0000256" key="4">
    <source>
        <dbReference type="ARBA" id="ARBA00022729"/>
    </source>
</evidence>
<dbReference type="InterPro" id="IPR008844">
    <property type="entry name" value="Spore_GerAC-like"/>
</dbReference>
<comment type="similarity">
    <text evidence="2">Belongs to the GerABKC lipoprotein family.</text>
</comment>
<evidence type="ECO:0000256" key="2">
    <source>
        <dbReference type="ARBA" id="ARBA00007886"/>
    </source>
</evidence>
<sequence length="368" mass="40042">MKKGRLLLCAAVALVLLLNGCAGYTEIENMDILTSHFVYQRGDQVQIGGGVANVRSLSDSMASDPVNMLSAEGGNLHDAVSALQRSADHKLFYGGMRAIVIGSSYAVNGIGEFARYIRSTPEQRMSVDVFTSENEPQEIVKYKAVNDFSGGFSAESIMRTLESENLAPRCTLGDVLAALAEEQVGFAVPNIAIEDEIMRINGYSIFSGETKIAFLGAEQISPLGFFVSPHGKGRYYADAGGRTVTVEAQMTQKTVHVEESVDGQLSVAASFTFDMAVSDIGSAGLSQQETEAVKVGVAQQIAQSAESLLALSKNYGCDFLGLYKIYQTKHRARFYTIDWPDKIRNMQYAVDVQAGTFENNLTNEELWR</sequence>
<evidence type="ECO:0000256" key="5">
    <source>
        <dbReference type="ARBA" id="ARBA00023136"/>
    </source>
</evidence>